<dbReference type="EMBL" id="JBCGDC010000228">
    <property type="protein sequence ID" value="MFB6398337.1"/>
    <property type="molecule type" value="Genomic_DNA"/>
</dbReference>
<dbReference type="PANTHER" id="PTHR11102">
    <property type="entry name" value="SEL-1-LIKE PROTEIN"/>
    <property type="match status" value="1"/>
</dbReference>
<keyword evidence="2" id="KW-1185">Reference proteome</keyword>
<evidence type="ECO:0000313" key="2">
    <source>
        <dbReference type="Proteomes" id="UP001582793"/>
    </source>
</evidence>
<name>A0ABV5D266_9ACTN</name>
<dbReference type="RefSeq" id="WP_375737137.1">
    <property type="nucleotide sequence ID" value="NZ_JBCGDC010000228.1"/>
</dbReference>
<dbReference type="Proteomes" id="UP001582793">
    <property type="component" value="Unassembled WGS sequence"/>
</dbReference>
<dbReference type="SMART" id="SM00671">
    <property type="entry name" value="SEL1"/>
    <property type="match status" value="3"/>
</dbReference>
<accession>A0ABV5D266</accession>
<evidence type="ECO:0000313" key="1">
    <source>
        <dbReference type="EMBL" id="MFB6398337.1"/>
    </source>
</evidence>
<dbReference type="Pfam" id="PF08238">
    <property type="entry name" value="Sel1"/>
    <property type="match status" value="4"/>
</dbReference>
<dbReference type="Gene3D" id="1.25.40.10">
    <property type="entry name" value="Tetratricopeptide repeat domain"/>
    <property type="match status" value="1"/>
</dbReference>
<gene>
    <name evidence="1" type="ORF">AAFH96_35480</name>
</gene>
<reference evidence="1 2" key="1">
    <citation type="submission" date="2024-04" db="EMBL/GenBank/DDBJ databases">
        <title>Polymorphospora sp. isolated from Baiyangdian Lake in Xiong'an New Area.</title>
        <authorList>
            <person name="Zhang X."/>
            <person name="Liu J."/>
        </authorList>
    </citation>
    <scope>NUCLEOTIDE SEQUENCE [LARGE SCALE GENOMIC DNA]</scope>
    <source>
        <strain evidence="1 2">2-325</strain>
    </source>
</reference>
<protein>
    <submittedName>
        <fullName evidence="1">Tetratricopeptide repeat protein</fullName>
    </submittedName>
</protein>
<dbReference type="InterPro" id="IPR050767">
    <property type="entry name" value="Sel1_AlgK"/>
</dbReference>
<dbReference type="InterPro" id="IPR006597">
    <property type="entry name" value="Sel1-like"/>
</dbReference>
<proteinExistence type="predicted"/>
<dbReference type="PANTHER" id="PTHR11102:SF160">
    <property type="entry name" value="ERAD-ASSOCIATED E3 UBIQUITIN-PROTEIN LIGASE COMPONENT HRD3"/>
    <property type="match status" value="1"/>
</dbReference>
<sequence length="316" mass="33474">MTLSPAAASSSNANALLAETVRATEADPLDAAYLEGLCREIDGRITRGDAMIGILPVQAYDVLVRGYVAAALAGRTEVWTLLGQRLLDLPFGRPPALPSPHLFPAGEDEILDAALRCFAEAARHGSRQGAYRFAAAGRPAVRRVGPYALTLLEPLLADDPTGEASYWSGITHYLLGNGGTALGYHERAAAAGNADAMFELHVLYGTGDTVPRDDVAARQWLMRAADREHPRALYNIAAGHATGQGFPRDEEAAAGWYERAAIAGSPRAAATLGVMCLLGSGVTTDPARAARWLDQAEEQGFDVSGWLEQLGLSRPA</sequence>
<organism evidence="1 2">
    <name type="scientific">Polymorphospora lycopeni</name>
    <dbReference type="NCBI Taxonomy" id="3140240"/>
    <lineage>
        <taxon>Bacteria</taxon>
        <taxon>Bacillati</taxon>
        <taxon>Actinomycetota</taxon>
        <taxon>Actinomycetes</taxon>
        <taxon>Micromonosporales</taxon>
        <taxon>Micromonosporaceae</taxon>
        <taxon>Polymorphospora</taxon>
    </lineage>
</organism>
<comment type="caution">
    <text evidence="1">The sequence shown here is derived from an EMBL/GenBank/DDBJ whole genome shotgun (WGS) entry which is preliminary data.</text>
</comment>
<dbReference type="SUPFAM" id="SSF81901">
    <property type="entry name" value="HCP-like"/>
    <property type="match status" value="1"/>
</dbReference>
<dbReference type="InterPro" id="IPR011990">
    <property type="entry name" value="TPR-like_helical_dom_sf"/>
</dbReference>